<dbReference type="HOGENOM" id="CLU_034789_1_0_1"/>
<comment type="function">
    <text evidence="9">Plasma membrane transporter mediating the uptake by cells of the water soluble vitamin B2/riboflavin that plays a key role in biochemical oxidation-reduction reactions of the carbohydrate, lipid, and amino acid metabolism.</text>
</comment>
<keyword evidence="8 9" id="KW-0472">Membrane</keyword>
<dbReference type="GeneID" id="20230682"/>
<keyword evidence="5 9" id="KW-1003">Cell membrane</keyword>
<dbReference type="STRING" id="225164.V4CKI0"/>
<keyword evidence="4 9" id="KW-0813">Transport</keyword>
<feature type="transmembrane region" description="Helical" evidence="9">
    <location>
        <begin position="405"/>
        <end position="427"/>
    </location>
</feature>
<dbReference type="AlphaFoldDB" id="V4CKI0"/>
<evidence type="ECO:0000256" key="5">
    <source>
        <dbReference type="ARBA" id="ARBA00022475"/>
    </source>
</evidence>
<dbReference type="EMBL" id="KB200129">
    <property type="protein sequence ID" value="ESP02755.1"/>
    <property type="molecule type" value="Genomic_DNA"/>
</dbReference>
<keyword evidence="6 9" id="KW-0812">Transmembrane</keyword>
<evidence type="ECO:0000256" key="9">
    <source>
        <dbReference type="RuleBase" id="RU368035"/>
    </source>
</evidence>
<evidence type="ECO:0000256" key="2">
    <source>
        <dbReference type="ARBA" id="ARBA00004651"/>
    </source>
</evidence>
<feature type="transmembrane region" description="Helical" evidence="9">
    <location>
        <begin position="48"/>
        <end position="69"/>
    </location>
</feature>
<evidence type="ECO:0000256" key="8">
    <source>
        <dbReference type="ARBA" id="ARBA00023136"/>
    </source>
</evidence>
<evidence type="ECO:0000313" key="10">
    <source>
        <dbReference type="EMBL" id="ESP02755.1"/>
    </source>
</evidence>
<feature type="transmembrane region" description="Helical" evidence="9">
    <location>
        <begin position="378"/>
        <end position="398"/>
    </location>
</feature>
<feature type="transmembrane region" description="Helical" evidence="9">
    <location>
        <begin position="7"/>
        <end position="28"/>
    </location>
</feature>
<feature type="transmembrane region" description="Helical" evidence="9">
    <location>
        <begin position="117"/>
        <end position="137"/>
    </location>
</feature>
<feature type="transmembrane region" description="Helical" evidence="9">
    <location>
        <begin position="144"/>
        <end position="165"/>
    </location>
</feature>
<feature type="transmembrane region" description="Helical" evidence="9">
    <location>
        <begin position="276"/>
        <end position="297"/>
    </location>
</feature>
<dbReference type="InterPro" id="IPR009357">
    <property type="entry name" value="Riboflavin_transptr"/>
</dbReference>
<name>V4CKI0_LOTGI</name>
<dbReference type="Proteomes" id="UP000030746">
    <property type="component" value="Unassembled WGS sequence"/>
</dbReference>
<dbReference type="GO" id="GO:0005886">
    <property type="term" value="C:plasma membrane"/>
    <property type="evidence" value="ECO:0007669"/>
    <property type="project" value="UniProtKB-SubCell"/>
</dbReference>
<proteinExistence type="inferred from homology"/>
<comment type="subcellular location">
    <subcellularLocation>
        <location evidence="2 9">Cell membrane</location>
        <topology evidence="2 9">Multi-pass membrane protein</topology>
    </subcellularLocation>
</comment>
<evidence type="ECO:0000256" key="4">
    <source>
        <dbReference type="ARBA" id="ARBA00022448"/>
    </source>
</evidence>
<dbReference type="RefSeq" id="XP_009046225.1">
    <property type="nucleotide sequence ID" value="XM_009047977.1"/>
</dbReference>
<evidence type="ECO:0000313" key="11">
    <source>
        <dbReference type="Proteomes" id="UP000030746"/>
    </source>
</evidence>
<organism evidence="10 11">
    <name type="scientific">Lottia gigantea</name>
    <name type="common">Giant owl limpet</name>
    <dbReference type="NCBI Taxonomy" id="225164"/>
    <lineage>
        <taxon>Eukaryota</taxon>
        <taxon>Metazoa</taxon>
        <taxon>Spiralia</taxon>
        <taxon>Lophotrochozoa</taxon>
        <taxon>Mollusca</taxon>
        <taxon>Gastropoda</taxon>
        <taxon>Patellogastropoda</taxon>
        <taxon>Lottioidea</taxon>
        <taxon>Lottiidae</taxon>
        <taxon>Lottia</taxon>
    </lineage>
</organism>
<dbReference type="Pfam" id="PF06237">
    <property type="entry name" value="SLC52_ribofla_tr"/>
    <property type="match status" value="1"/>
</dbReference>
<dbReference type="OrthoDB" id="9995836at2759"/>
<feature type="transmembrane region" description="Helical" evidence="9">
    <location>
        <begin position="202"/>
        <end position="225"/>
    </location>
</feature>
<dbReference type="KEGG" id="lgi:LOTGIDRAFT_111131"/>
<evidence type="ECO:0000256" key="7">
    <source>
        <dbReference type="ARBA" id="ARBA00022989"/>
    </source>
</evidence>
<feature type="transmembrane region" description="Helical" evidence="9">
    <location>
        <begin position="337"/>
        <end position="358"/>
    </location>
</feature>
<feature type="transmembrane region" description="Helical" evidence="9">
    <location>
        <begin position="78"/>
        <end position="97"/>
    </location>
</feature>
<comment type="catalytic activity">
    <reaction evidence="1 9">
        <text>riboflavin(in) = riboflavin(out)</text>
        <dbReference type="Rhea" id="RHEA:35015"/>
        <dbReference type="ChEBI" id="CHEBI:57986"/>
    </reaction>
</comment>
<dbReference type="OMA" id="CTWIGTN"/>
<dbReference type="GO" id="GO:0032217">
    <property type="term" value="F:riboflavin transmembrane transporter activity"/>
    <property type="evidence" value="ECO:0007669"/>
    <property type="project" value="UniProtKB-UniRule"/>
</dbReference>
<sequence length="440" mass="48171">MFKDTKVLVHVLVCLFGISSWIDINGLWVELPLMVTRLPEAWNLPSYMTVITQTANIGPLLFTLITCVLKGRKLESPVSLLIILIGCVTCVLLGFFWHQTTVIGGDLHSTALLTLNFILALVDCTSSIAFLAFMAALKPQYMPSFFIGEGLSGMVPSLTALAQGAGQITCVNVSSTNSTQVNTTWYNHTTFNVYPNYNEPRFSVQVFFFILASLMFCSLVAFLLLKFSSYCQSEKVEMDITVDGQDNIHQNYGTNNADKKYRISTEDKGFSTGIKVILLCVVSWINFNVSSFLLSIQTYSTLPYGLNPYHLTVTLTNIANPVACFTAMFIPLLSVPGIVAFTFFGSVCCAYIITGAAYSPQSPLVDSNSGGPLMVSVTVWVLCFYLLTYAKVGVASVLRQGGRNALILCGIFTQIGSFLGAIVGFVLNNVYHVFDDAPYC</sequence>
<dbReference type="PANTHER" id="PTHR12929:SF10">
    <property type="entry name" value="RIBOFLAVIN TRANSPORTER"/>
    <property type="match status" value="1"/>
</dbReference>
<reference evidence="10 11" key="1">
    <citation type="journal article" date="2013" name="Nature">
        <title>Insights into bilaterian evolution from three spiralian genomes.</title>
        <authorList>
            <person name="Simakov O."/>
            <person name="Marletaz F."/>
            <person name="Cho S.J."/>
            <person name="Edsinger-Gonzales E."/>
            <person name="Havlak P."/>
            <person name="Hellsten U."/>
            <person name="Kuo D.H."/>
            <person name="Larsson T."/>
            <person name="Lv J."/>
            <person name="Arendt D."/>
            <person name="Savage R."/>
            <person name="Osoegawa K."/>
            <person name="de Jong P."/>
            <person name="Grimwood J."/>
            <person name="Chapman J.A."/>
            <person name="Shapiro H."/>
            <person name="Aerts A."/>
            <person name="Otillar R.P."/>
            <person name="Terry A.Y."/>
            <person name="Boore J.L."/>
            <person name="Grigoriev I.V."/>
            <person name="Lindberg D.R."/>
            <person name="Seaver E.C."/>
            <person name="Weisblat D.A."/>
            <person name="Putnam N.H."/>
            <person name="Rokhsar D.S."/>
        </authorList>
    </citation>
    <scope>NUCLEOTIDE SEQUENCE [LARGE SCALE GENOMIC DNA]</scope>
</reference>
<accession>V4CKI0</accession>
<protein>
    <recommendedName>
        <fullName evidence="9">Riboflavin transporter</fullName>
    </recommendedName>
</protein>
<evidence type="ECO:0000256" key="1">
    <source>
        <dbReference type="ARBA" id="ARBA00000215"/>
    </source>
</evidence>
<dbReference type="PANTHER" id="PTHR12929">
    <property type="entry name" value="SOLUTE CARRIER FAMILY 52"/>
    <property type="match status" value="1"/>
</dbReference>
<gene>
    <name evidence="10" type="ORF">LOTGIDRAFT_111131</name>
</gene>
<evidence type="ECO:0000256" key="6">
    <source>
        <dbReference type="ARBA" id="ARBA00022692"/>
    </source>
</evidence>
<evidence type="ECO:0000256" key="3">
    <source>
        <dbReference type="ARBA" id="ARBA00006366"/>
    </source>
</evidence>
<dbReference type="CTD" id="20230682"/>
<comment type="similarity">
    <text evidence="3 9">Belongs to the riboflavin transporter family.</text>
</comment>
<keyword evidence="7 9" id="KW-1133">Transmembrane helix</keyword>
<feature type="transmembrane region" description="Helical" evidence="9">
    <location>
        <begin position="309"/>
        <end position="330"/>
    </location>
</feature>
<keyword evidence="11" id="KW-1185">Reference proteome</keyword>